<dbReference type="Proteomes" id="UP000007842">
    <property type="component" value="Plasmid pSCATT"/>
</dbReference>
<accession>F8JMC0</accession>
<dbReference type="EMBL" id="CP003229">
    <property type="protein sequence ID" value="AEW99252.1"/>
    <property type="molecule type" value="Genomic_DNA"/>
</dbReference>
<dbReference type="PATRIC" id="fig|1003195.11.peg.656"/>
<keyword evidence="2" id="KW-1185">Reference proteome</keyword>
<sequence>MVVAAAEGGLSDAERAATPWALERLEANLTRGAADQC</sequence>
<evidence type="ECO:0000313" key="1">
    <source>
        <dbReference type="EMBL" id="AEW99252.1"/>
    </source>
</evidence>
<dbReference type="KEGG" id="sct:SCAT_p0679"/>
<organism evidence="1 2">
    <name type="scientific">Streptantibioticus cattleyicolor (strain ATCC 35852 / DSM 46488 / JCM 4925 / NBRC 14057 / NRRL 8057)</name>
    <name type="common">Streptomyces cattleya</name>
    <dbReference type="NCBI Taxonomy" id="1003195"/>
    <lineage>
        <taxon>Bacteria</taxon>
        <taxon>Bacillati</taxon>
        <taxon>Actinomycetota</taxon>
        <taxon>Actinomycetes</taxon>
        <taxon>Kitasatosporales</taxon>
        <taxon>Streptomycetaceae</taxon>
        <taxon>Streptantibioticus</taxon>
    </lineage>
</organism>
<keyword evidence="1" id="KW-0614">Plasmid</keyword>
<name>F8JMC0_STREN</name>
<reference evidence="2" key="1">
    <citation type="submission" date="2011-12" db="EMBL/GenBank/DDBJ databases">
        <title>Complete genome sequence of Streptomyces cattleya strain DSM 46488.</title>
        <authorList>
            <person name="Ou H.-Y."/>
            <person name="Li P."/>
            <person name="Zhao C."/>
            <person name="O'Hagan D."/>
            <person name="Deng Z."/>
        </authorList>
    </citation>
    <scope>NUCLEOTIDE SEQUENCE [LARGE SCALE GENOMIC DNA]</scope>
    <source>
        <strain evidence="2">ATCC 35852 / DSM 46488 / JCM 4925 / NBRC 14057 / NRRL 8057</strain>
        <plasmid evidence="2">Plasmid pSCATT</plasmid>
    </source>
</reference>
<evidence type="ECO:0000313" key="2">
    <source>
        <dbReference type="Proteomes" id="UP000007842"/>
    </source>
</evidence>
<gene>
    <name evidence="1" type="ordered locus">SCATT_p10590</name>
</gene>
<dbReference type="AlphaFoldDB" id="F8JMC0"/>
<protein>
    <submittedName>
        <fullName evidence="1">Uncharacterized protein</fullName>
    </submittedName>
</protein>
<geneLocation type="plasmid" evidence="1 2">
    <name>pSCATT</name>
</geneLocation>
<accession>G8XE98</accession>
<dbReference type="HOGENOM" id="CLU_3349027_0_0_11"/>
<proteinExistence type="predicted"/>
<dbReference type="KEGG" id="scy:SCATT_p10590"/>